<proteinExistence type="predicted"/>
<name>A0ABV0KBP5_9CYAN</name>
<reference evidence="1 2" key="1">
    <citation type="submission" date="2022-04" db="EMBL/GenBank/DDBJ databases">
        <title>Positive selection, recombination, and allopatry shape intraspecific diversity of widespread and dominant cyanobacteria.</title>
        <authorList>
            <person name="Wei J."/>
            <person name="Shu W."/>
            <person name="Hu C."/>
        </authorList>
    </citation>
    <scope>NUCLEOTIDE SEQUENCE [LARGE SCALE GENOMIC DNA]</scope>
    <source>
        <strain evidence="1 2">DQ-A4</strain>
    </source>
</reference>
<dbReference type="Pfam" id="PF12224">
    <property type="entry name" value="Amidoligase_2"/>
    <property type="match status" value="1"/>
</dbReference>
<comment type="caution">
    <text evidence="1">The sequence shown here is derived from an EMBL/GenBank/DDBJ whole genome shotgun (WGS) entry which is preliminary data.</text>
</comment>
<sequence>MQIISRLSDANLPLAEVLQPVAKTLGLEVQQGPKGMVKLADDLGPPIAIATSLPGERERPCELITPPLTYAQLPQLETYLQIARQLNFYAPAEGATHLHLDAAPLCSAPAIRNLVNLLWAHSPTLKWLVTSNPRCQRLGLWPSELLTLVQAPDWSNLPWDQARERLKTLPLTKYCDFNLKNIVYAPRHKHTFEVRILPVYLTLPPLLEAIDLMADLINRAIDPTPVLPNEPWPVGTDGVNALRRALPSSQFLRQL</sequence>
<organism evidence="1 2">
    <name type="scientific">Leptolyngbya subtilissima DQ-A4</name>
    <dbReference type="NCBI Taxonomy" id="2933933"/>
    <lineage>
        <taxon>Bacteria</taxon>
        <taxon>Bacillati</taxon>
        <taxon>Cyanobacteriota</taxon>
        <taxon>Cyanophyceae</taxon>
        <taxon>Leptolyngbyales</taxon>
        <taxon>Leptolyngbyaceae</taxon>
        <taxon>Leptolyngbya group</taxon>
        <taxon>Leptolyngbya</taxon>
    </lineage>
</organism>
<evidence type="ECO:0000313" key="2">
    <source>
        <dbReference type="Proteomes" id="UP001482513"/>
    </source>
</evidence>
<dbReference type="RefSeq" id="WP_190704878.1">
    <property type="nucleotide sequence ID" value="NZ_JAMPKX010000011.1"/>
</dbReference>
<accession>A0ABV0KBP5</accession>
<dbReference type="EMBL" id="JAMPKX010000011">
    <property type="protein sequence ID" value="MEP0949337.1"/>
    <property type="molecule type" value="Genomic_DNA"/>
</dbReference>
<gene>
    <name evidence="1" type="ORF">NC992_20825</name>
</gene>
<keyword evidence="2" id="KW-1185">Reference proteome</keyword>
<dbReference type="InterPro" id="IPR022025">
    <property type="entry name" value="Amidoligase_2"/>
</dbReference>
<evidence type="ECO:0000313" key="1">
    <source>
        <dbReference type="EMBL" id="MEP0949337.1"/>
    </source>
</evidence>
<dbReference type="Proteomes" id="UP001482513">
    <property type="component" value="Unassembled WGS sequence"/>
</dbReference>
<protein>
    <submittedName>
        <fullName evidence="1">Amidoligase family protein</fullName>
    </submittedName>
</protein>